<keyword evidence="4" id="KW-1185">Reference proteome</keyword>
<dbReference type="Proteomes" id="UP000656319">
    <property type="component" value="Unassembled WGS sequence"/>
</dbReference>
<dbReference type="InterPro" id="IPR024455">
    <property type="entry name" value="Phage_capsid"/>
</dbReference>
<dbReference type="EMBL" id="CAJHCQ010000007">
    <property type="protein sequence ID" value="CAD6536357.1"/>
    <property type="molecule type" value="Genomic_DNA"/>
</dbReference>
<accession>A0ABM8NPB7</accession>
<dbReference type="InterPro" id="IPR054612">
    <property type="entry name" value="Phage_capsid-like_C"/>
</dbReference>
<dbReference type="Gene3D" id="3.30.2400.10">
    <property type="entry name" value="Major capsid protein gp5"/>
    <property type="match status" value="1"/>
</dbReference>
<comment type="caution">
    <text evidence="3">The sequence shown here is derived from an EMBL/GenBank/DDBJ whole genome shotgun (WGS) entry which is preliminary data.</text>
</comment>
<proteinExistence type="predicted"/>
<dbReference type="Pfam" id="PF05065">
    <property type="entry name" value="Phage_capsid"/>
    <property type="match status" value="1"/>
</dbReference>
<sequence>MKLQQLRELRNSKAREANELNNKYPADQRMPAAEAERMDAILAEIEAIDGDIARENRRAQLASEDPAVQAAALLNAATRDPAQQGDEAKALRAFLAGGVANMADGDRARMLARQTPDIRNAMSTTTTTEGGFTVATEYQRSLEIAMKAYGGMRAVAHAIRTATGAAMNFPTTDPTAEVGEIVGQNAAVTGLDTTFGNIVLNVFKYSSKKIALPFELVQDSFIDIEAYIQGLLAMRLGRIQNTHFTTGNGTTQPNGLITAASTGRTGATGQTLTVVYDDLVELEHSVDPAYRSQPGVGYMMHDSSVKVIRKIKDSQGRPIFVPGYEADAMVNGGAPDRLMGRPIYINQDMPVMAANAESIAFGQLSKYVIRDVMDLTIFRMTDSAFTLNGQIGFVGFLRTGGNLIDVGGAVKTYANSAT</sequence>
<evidence type="ECO:0000313" key="4">
    <source>
        <dbReference type="Proteomes" id="UP000656319"/>
    </source>
</evidence>
<evidence type="ECO:0000313" key="3">
    <source>
        <dbReference type="EMBL" id="CAD6536357.1"/>
    </source>
</evidence>
<dbReference type="Gene3D" id="3.30.2320.10">
    <property type="entry name" value="hypothetical protein PF0899 domain"/>
    <property type="match status" value="1"/>
</dbReference>
<evidence type="ECO:0000256" key="1">
    <source>
        <dbReference type="ARBA" id="ARBA00004328"/>
    </source>
</evidence>
<name>A0ABM8NPB7_9BURK</name>
<protein>
    <recommendedName>
        <fullName evidence="2">Phage capsid-like C-terminal domain-containing protein</fullName>
    </recommendedName>
</protein>
<feature type="domain" description="Phage capsid-like C-terminal" evidence="2">
    <location>
        <begin position="130"/>
        <end position="408"/>
    </location>
</feature>
<gene>
    <name evidence="3" type="ORF">LMG27952_03138</name>
</gene>
<dbReference type="SUPFAM" id="SSF56563">
    <property type="entry name" value="Major capsid protein gp5"/>
    <property type="match status" value="1"/>
</dbReference>
<evidence type="ECO:0000259" key="2">
    <source>
        <dbReference type="Pfam" id="PF05065"/>
    </source>
</evidence>
<dbReference type="RefSeq" id="WP_201696834.1">
    <property type="nucleotide sequence ID" value="NZ_CAJHCQ010000007.1"/>
</dbReference>
<reference evidence="3 4" key="1">
    <citation type="submission" date="2020-10" db="EMBL/GenBank/DDBJ databases">
        <authorList>
            <person name="Peeters C."/>
        </authorList>
    </citation>
    <scope>NUCLEOTIDE SEQUENCE [LARGE SCALE GENOMIC DNA]</scope>
    <source>
        <strain evidence="3 4">LMG 27952</strain>
    </source>
</reference>
<comment type="subcellular location">
    <subcellularLocation>
        <location evidence="1">Virion</location>
    </subcellularLocation>
</comment>
<dbReference type="NCBIfam" id="TIGR01554">
    <property type="entry name" value="major_cap_HK97"/>
    <property type="match status" value="1"/>
</dbReference>
<organism evidence="3 4">
    <name type="scientific">Paraburkholderia hiiakae</name>
    <dbReference type="NCBI Taxonomy" id="1081782"/>
    <lineage>
        <taxon>Bacteria</taxon>
        <taxon>Pseudomonadati</taxon>
        <taxon>Pseudomonadota</taxon>
        <taxon>Betaproteobacteria</taxon>
        <taxon>Burkholderiales</taxon>
        <taxon>Burkholderiaceae</taxon>
        <taxon>Paraburkholderia</taxon>
    </lineage>
</organism>